<accession>A0AAD5WIW4</accession>
<name>A0AAD5WIW4_PARTN</name>
<sequence length="66" mass="7908">MEMEKKLEQTVKENDQLRRELCEETRRKTSAQAELTNLAKKLAGTTSNERYLIEENNKMKRDLHER</sequence>
<dbReference type="AlphaFoldDB" id="A0AAD5WIW4"/>
<dbReference type="EMBL" id="JAHQIW010007102">
    <property type="protein sequence ID" value="KAJ1372169.1"/>
    <property type="molecule type" value="Genomic_DNA"/>
</dbReference>
<comment type="caution">
    <text evidence="1">The sequence shown here is derived from an EMBL/GenBank/DDBJ whole genome shotgun (WGS) entry which is preliminary data.</text>
</comment>
<gene>
    <name evidence="1" type="ORF">KIN20_034254</name>
</gene>
<evidence type="ECO:0000313" key="2">
    <source>
        <dbReference type="Proteomes" id="UP001196413"/>
    </source>
</evidence>
<organism evidence="1 2">
    <name type="scientific">Parelaphostrongylus tenuis</name>
    <name type="common">Meningeal worm</name>
    <dbReference type="NCBI Taxonomy" id="148309"/>
    <lineage>
        <taxon>Eukaryota</taxon>
        <taxon>Metazoa</taxon>
        <taxon>Ecdysozoa</taxon>
        <taxon>Nematoda</taxon>
        <taxon>Chromadorea</taxon>
        <taxon>Rhabditida</taxon>
        <taxon>Rhabditina</taxon>
        <taxon>Rhabditomorpha</taxon>
        <taxon>Strongyloidea</taxon>
        <taxon>Metastrongylidae</taxon>
        <taxon>Parelaphostrongylus</taxon>
    </lineage>
</organism>
<keyword evidence="2" id="KW-1185">Reference proteome</keyword>
<dbReference type="Proteomes" id="UP001196413">
    <property type="component" value="Unassembled WGS sequence"/>
</dbReference>
<proteinExistence type="predicted"/>
<evidence type="ECO:0000313" key="1">
    <source>
        <dbReference type="EMBL" id="KAJ1372169.1"/>
    </source>
</evidence>
<reference evidence="1" key="1">
    <citation type="submission" date="2021-06" db="EMBL/GenBank/DDBJ databases">
        <title>Parelaphostrongylus tenuis whole genome reference sequence.</title>
        <authorList>
            <person name="Garwood T.J."/>
            <person name="Larsen P.A."/>
            <person name="Fountain-Jones N.M."/>
            <person name="Garbe J.R."/>
            <person name="Macchietto M.G."/>
            <person name="Kania S.A."/>
            <person name="Gerhold R.W."/>
            <person name="Richards J.E."/>
            <person name="Wolf T.M."/>
        </authorList>
    </citation>
    <scope>NUCLEOTIDE SEQUENCE</scope>
    <source>
        <strain evidence="1">MNPRO001-30</strain>
        <tissue evidence="1">Meninges</tissue>
    </source>
</reference>
<protein>
    <submittedName>
        <fullName evidence="1">Uncharacterized protein</fullName>
    </submittedName>
</protein>